<accession>A0A395V8P5</accession>
<evidence type="ECO:0000313" key="1">
    <source>
        <dbReference type="EMBL" id="RGS40557.1"/>
    </source>
</evidence>
<sequence>MTNEQIRDFLEKHAEKQFKDFTSSLIPGTDSILGVRLPVLRSLAKQLAKEDWRTYLKEARDDTYEEIMLQGLVIGYVKAEMEELLEYAAAFIPKIHDWSVNDGFCSTFKIVRKHRAEVWDFLMQYRASESEFEQRVVAVMLMDHFLVPEYIDRVLAVYNSLKHEGYYCKMGVAWGIATAYAKFPQETQAFLLENELDDYTYNKAIQKMLESYRVSAEDKEMLRGRKRKVTGRKNVAKPEQ</sequence>
<dbReference type="Pfam" id="PF08713">
    <property type="entry name" value="DNA_alkylation"/>
    <property type="match status" value="1"/>
</dbReference>
<organism evidence="1 2">
    <name type="scientific">Roseburia hominis</name>
    <dbReference type="NCBI Taxonomy" id="301301"/>
    <lineage>
        <taxon>Bacteria</taxon>
        <taxon>Bacillati</taxon>
        <taxon>Bacillota</taxon>
        <taxon>Clostridia</taxon>
        <taxon>Lachnospirales</taxon>
        <taxon>Lachnospiraceae</taxon>
        <taxon>Roseburia</taxon>
    </lineage>
</organism>
<name>A0A395V8P5_9FIRM</name>
<dbReference type="PANTHER" id="PTHR34070:SF1">
    <property type="entry name" value="DNA ALKYLATION REPAIR PROTEIN"/>
    <property type="match status" value="1"/>
</dbReference>
<proteinExistence type="predicted"/>
<dbReference type="EMBL" id="QRVL01000006">
    <property type="protein sequence ID" value="RGS40557.1"/>
    <property type="molecule type" value="Genomic_DNA"/>
</dbReference>
<comment type="caution">
    <text evidence="1">The sequence shown here is derived from an EMBL/GenBank/DDBJ whole genome shotgun (WGS) entry which is preliminary data.</text>
</comment>
<protein>
    <submittedName>
        <fullName evidence="1">DNA alkylation repair protein</fullName>
    </submittedName>
</protein>
<gene>
    <name evidence="1" type="ORF">DWX93_08995</name>
</gene>
<dbReference type="PANTHER" id="PTHR34070">
    <property type="entry name" value="ARMADILLO-TYPE FOLD"/>
    <property type="match status" value="1"/>
</dbReference>
<dbReference type="InterPro" id="IPR014825">
    <property type="entry name" value="DNA_alkylation"/>
</dbReference>
<dbReference type="InterPro" id="IPR016024">
    <property type="entry name" value="ARM-type_fold"/>
</dbReference>
<dbReference type="SUPFAM" id="SSF48371">
    <property type="entry name" value="ARM repeat"/>
    <property type="match status" value="1"/>
</dbReference>
<dbReference type="Gene3D" id="1.25.10.90">
    <property type="match status" value="1"/>
</dbReference>
<dbReference type="RefSeq" id="WP_118097361.1">
    <property type="nucleotide sequence ID" value="NZ_CAUELN010000008.1"/>
</dbReference>
<dbReference type="Proteomes" id="UP000266172">
    <property type="component" value="Unassembled WGS sequence"/>
</dbReference>
<dbReference type="AlphaFoldDB" id="A0A395V8P5"/>
<reference evidence="1 2" key="1">
    <citation type="submission" date="2018-08" db="EMBL/GenBank/DDBJ databases">
        <title>A genome reference for cultivated species of the human gut microbiota.</title>
        <authorList>
            <person name="Zou Y."/>
            <person name="Xue W."/>
            <person name="Luo G."/>
        </authorList>
    </citation>
    <scope>NUCLEOTIDE SEQUENCE [LARGE SCALE GENOMIC DNA]</scope>
    <source>
        <strain evidence="1 2">AF22-12AC</strain>
    </source>
</reference>
<dbReference type="CDD" id="cd06561">
    <property type="entry name" value="AlkD_like"/>
    <property type="match status" value="1"/>
</dbReference>
<evidence type="ECO:0000313" key="2">
    <source>
        <dbReference type="Proteomes" id="UP000266172"/>
    </source>
</evidence>